<dbReference type="EMBL" id="FN596247">
    <property type="protein sequence ID" value="CCB57942.1"/>
    <property type="molecule type" value="Genomic_DNA"/>
</dbReference>
<proteinExistence type="predicted"/>
<protein>
    <submittedName>
        <fullName evidence="1">Uncharacterized protein</fullName>
    </submittedName>
</protein>
<organism evidence="1 2">
    <name type="scientific">Vitis vinifera</name>
    <name type="common">Grape</name>
    <dbReference type="NCBI Taxonomy" id="29760"/>
    <lineage>
        <taxon>Eukaryota</taxon>
        <taxon>Viridiplantae</taxon>
        <taxon>Streptophyta</taxon>
        <taxon>Embryophyta</taxon>
        <taxon>Tracheophyta</taxon>
        <taxon>Spermatophyta</taxon>
        <taxon>Magnoliopsida</taxon>
        <taxon>eudicotyledons</taxon>
        <taxon>Gunneridae</taxon>
        <taxon>Pentapetalae</taxon>
        <taxon>rosids</taxon>
        <taxon>Vitales</taxon>
        <taxon>Vitaceae</taxon>
        <taxon>Viteae</taxon>
        <taxon>Vitis</taxon>
    </lineage>
</organism>
<dbReference type="HOGENOM" id="CLU_3436935_0_0_1"/>
<gene>
    <name evidence="1" type="ordered locus">VIT_02s0012g00420</name>
</gene>
<name>F6HTD2_VITVI</name>
<keyword evidence="2" id="KW-1185">Reference proteome</keyword>
<evidence type="ECO:0000313" key="2">
    <source>
        <dbReference type="Proteomes" id="UP000009183"/>
    </source>
</evidence>
<accession>F6HTD2</accession>
<reference evidence="2" key="1">
    <citation type="journal article" date="2007" name="Nature">
        <title>The grapevine genome sequence suggests ancestral hexaploidization in major angiosperm phyla.</title>
        <authorList>
            <consortium name="The French-Italian Public Consortium for Grapevine Genome Characterization."/>
            <person name="Jaillon O."/>
            <person name="Aury J.-M."/>
            <person name="Noel B."/>
            <person name="Policriti A."/>
            <person name="Clepet C."/>
            <person name="Casagrande A."/>
            <person name="Choisne N."/>
            <person name="Aubourg S."/>
            <person name="Vitulo N."/>
            <person name="Jubin C."/>
            <person name="Vezzi A."/>
            <person name="Legeai F."/>
            <person name="Hugueney P."/>
            <person name="Dasilva C."/>
            <person name="Horner D."/>
            <person name="Mica E."/>
            <person name="Jublot D."/>
            <person name="Poulain J."/>
            <person name="Bruyere C."/>
            <person name="Billault A."/>
            <person name="Segurens B."/>
            <person name="Gouyvenoux M."/>
            <person name="Ugarte E."/>
            <person name="Cattonaro F."/>
            <person name="Anthouard V."/>
            <person name="Vico V."/>
            <person name="Del Fabbro C."/>
            <person name="Alaux M."/>
            <person name="Di Gaspero G."/>
            <person name="Dumas V."/>
            <person name="Felice N."/>
            <person name="Paillard S."/>
            <person name="Juman I."/>
            <person name="Moroldo M."/>
            <person name="Scalabrin S."/>
            <person name="Canaguier A."/>
            <person name="Le Clainche I."/>
            <person name="Malacrida G."/>
            <person name="Durand E."/>
            <person name="Pesole G."/>
            <person name="Laucou V."/>
            <person name="Chatelet P."/>
            <person name="Merdinoglu D."/>
            <person name="Delledonne M."/>
            <person name="Pezzotti M."/>
            <person name="Lecharny A."/>
            <person name="Scarpelli C."/>
            <person name="Artiguenave F."/>
            <person name="Pe M.E."/>
            <person name="Valle G."/>
            <person name="Morgante M."/>
            <person name="Caboche M."/>
            <person name="Adam-Blondon A.-F."/>
            <person name="Weissenbach J."/>
            <person name="Quetier F."/>
            <person name="Wincker P."/>
        </authorList>
    </citation>
    <scope>NUCLEOTIDE SEQUENCE [LARGE SCALE GENOMIC DNA]</scope>
    <source>
        <strain evidence="2">cv. Pinot noir / PN40024</strain>
    </source>
</reference>
<evidence type="ECO:0000313" key="1">
    <source>
        <dbReference type="EMBL" id="CCB57942.1"/>
    </source>
</evidence>
<sequence length="12" mass="1452">MNLTQNDLFNNQ</sequence>
<dbReference type="Proteomes" id="UP000009183">
    <property type="component" value="Chromosome 2"/>
</dbReference>
<dbReference type="InParanoid" id="F6HTD2"/>